<keyword evidence="2" id="KW-1185">Reference proteome</keyword>
<evidence type="ECO:0000313" key="2">
    <source>
        <dbReference type="Proteomes" id="UP001219518"/>
    </source>
</evidence>
<evidence type="ECO:0000313" key="1">
    <source>
        <dbReference type="EMBL" id="KAK3914307.1"/>
    </source>
</evidence>
<dbReference type="EMBL" id="JAHWGI010000373">
    <property type="protein sequence ID" value="KAK3914307.1"/>
    <property type="molecule type" value="Genomic_DNA"/>
</dbReference>
<dbReference type="AlphaFoldDB" id="A0AAE1H3U6"/>
<organism evidence="1 2">
    <name type="scientific">Frankliniella fusca</name>
    <dbReference type="NCBI Taxonomy" id="407009"/>
    <lineage>
        <taxon>Eukaryota</taxon>
        <taxon>Metazoa</taxon>
        <taxon>Ecdysozoa</taxon>
        <taxon>Arthropoda</taxon>
        <taxon>Hexapoda</taxon>
        <taxon>Insecta</taxon>
        <taxon>Pterygota</taxon>
        <taxon>Neoptera</taxon>
        <taxon>Paraneoptera</taxon>
        <taxon>Thysanoptera</taxon>
        <taxon>Terebrantia</taxon>
        <taxon>Thripoidea</taxon>
        <taxon>Thripidae</taxon>
        <taxon>Frankliniella</taxon>
    </lineage>
</organism>
<protein>
    <submittedName>
        <fullName evidence="1">Glutamate decarboxylase 2</fullName>
    </submittedName>
</protein>
<dbReference type="PANTHER" id="PTHR33053">
    <property type="entry name" value="PROTEIN, PUTATIVE-RELATED"/>
    <property type="match status" value="1"/>
</dbReference>
<name>A0AAE1H3U6_9NEOP</name>
<sequence>MVKSVKDVAFACEKIMFKGRPKLLKTPLTYNVKTVVHPGHYWHRGIIEPLHDFVSKTNCDEVLVSFSIDRLPLARSTSNAFWPILCSFNNSPNVVVVGVYYGKDKLANCNEFLNDFVQEISPLCADGLEYNGKIVKVRVCCAVCDAPAKSFVLNTKGHNSYNGYSKCTVKGNYIDHTMSFPCLDAPLRSDESFKAREQTHHHNGHTFNDIPYFGPVSNVPLDSLHLTLLGVVRKTMYAWMSGPYKNRLSKRLIQEVSDLFILLSAWTPSEFARRPRSLKYIKRFKATKYRQILLYTVIVAFSRSIREDLFDHFV</sequence>
<proteinExistence type="predicted"/>
<reference evidence="1" key="2">
    <citation type="journal article" date="2023" name="BMC Genomics">
        <title>Pest status, molecular evolution, and epigenetic factors derived from the genome assembly of Frankliniella fusca, a thysanopteran phytovirus vector.</title>
        <authorList>
            <person name="Catto M.A."/>
            <person name="Labadie P.E."/>
            <person name="Jacobson A.L."/>
            <person name="Kennedy G.G."/>
            <person name="Srinivasan R."/>
            <person name="Hunt B.G."/>
        </authorList>
    </citation>
    <scope>NUCLEOTIDE SEQUENCE</scope>
    <source>
        <strain evidence="1">PL_HMW_Pooled</strain>
    </source>
</reference>
<comment type="caution">
    <text evidence="1">The sequence shown here is derived from an EMBL/GenBank/DDBJ whole genome shotgun (WGS) entry which is preliminary data.</text>
</comment>
<gene>
    <name evidence="1" type="ORF">KUF71_023720</name>
</gene>
<dbReference type="Proteomes" id="UP001219518">
    <property type="component" value="Unassembled WGS sequence"/>
</dbReference>
<reference evidence="1" key="1">
    <citation type="submission" date="2021-07" db="EMBL/GenBank/DDBJ databases">
        <authorList>
            <person name="Catto M.A."/>
            <person name="Jacobson A."/>
            <person name="Kennedy G."/>
            <person name="Labadie P."/>
            <person name="Hunt B.G."/>
            <person name="Srinivasan R."/>
        </authorList>
    </citation>
    <scope>NUCLEOTIDE SEQUENCE</scope>
    <source>
        <strain evidence="1">PL_HMW_Pooled</strain>
        <tissue evidence="1">Head</tissue>
    </source>
</reference>
<accession>A0AAE1H3U6</accession>